<keyword evidence="3 5" id="KW-1133">Transmembrane helix</keyword>
<dbReference type="RefSeq" id="WP_191156210.1">
    <property type="nucleotide sequence ID" value="NZ_JACWUN010000011.1"/>
</dbReference>
<feature type="transmembrane region" description="Helical" evidence="5">
    <location>
        <begin position="38"/>
        <end position="62"/>
    </location>
</feature>
<sequence>MRTAKQILLIVLGALLAVVILQNTAPVRIQFLWFSGQISTVVLLFLTAVGGFAMGVIVALLLKGRGKDSDTASSQKR</sequence>
<dbReference type="EMBL" id="JACWUN010000011">
    <property type="protein sequence ID" value="MBD1401035.1"/>
    <property type="molecule type" value="Genomic_DNA"/>
</dbReference>
<evidence type="ECO:0000259" key="6">
    <source>
        <dbReference type="Pfam" id="PF06305"/>
    </source>
</evidence>
<evidence type="ECO:0000256" key="5">
    <source>
        <dbReference type="SAM" id="Phobius"/>
    </source>
</evidence>
<dbReference type="Pfam" id="PF06305">
    <property type="entry name" value="LapA_dom"/>
    <property type="match status" value="1"/>
</dbReference>
<dbReference type="Proteomes" id="UP000632828">
    <property type="component" value="Unassembled WGS sequence"/>
</dbReference>
<accession>A0A8J6QSQ1</accession>
<name>A0A8J6QSQ1_9BACT</name>
<proteinExistence type="predicted"/>
<dbReference type="GO" id="GO:0005886">
    <property type="term" value="C:plasma membrane"/>
    <property type="evidence" value="ECO:0007669"/>
    <property type="project" value="InterPro"/>
</dbReference>
<protein>
    <submittedName>
        <fullName evidence="7">LapA family protein</fullName>
    </submittedName>
</protein>
<evidence type="ECO:0000313" key="8">
    <source>
        <dbReference type="Proteomes" id="UP000632828"/>
    </source>
</evidence>
<evidence type="ECO:0000256" key="3">
    <source>
        <dbReference type="ARBA" id="ARBA00022989"/>
    </source>
</evidence>
<dbReference type="AlphaFoldDB" id="A0A8J6QSQ1"/>
<dbReference type="InterPro" id="IPR010445">
    <property type="entry name" value="LapA_dom"/>
</dbReference>
<evidence type="ECO:0000256" key="2">
    <source>
        <dbReference type="ARBA" id="ARBA00022692"/>
    </source>
</evidence>
<comment type="caution">
    <text evidence="7">The sequence shown here is derived from an EMBL/GenBank/DDBJ whole genome shotgun (WGS) entry which is preliminary data.</text>
</comment>
<evidence type="ECO:0000256" key="4">
    <source>
        <dbReference type="ARBA" id="ARBA00023136"/>
    </source>
</evidence>
<gene>
    <name evidence="7" type="ORF">ICT70_10150</name>
</gene>
<keyword evidence="1" id="KW-1003">Cell membrane</keyword>
<feature type="domain" description="Lipopolysaccharide assembly protein A" evidence="6">
    <location>
        <begin position="22"/>
        <end position="62"/>
    </location>
</feature>
<reference evidence="7" key="1">
    <citation type="submission" date="2020-09" db="EMBL/GenBank/DDBJ databases">
        <title>Pelobacter alkaliphilus sp. nov., a novel anaerobic arsenate-reducing bacterium from terrestrial mud volcano.</title>
        <authorList>
            <person name="Khomyakova M.A."/>
            <person name="Merkel A.Y."/>
            <person name="Slobodkin A.I."/>
        </authorList>
    </citation>
    <scope>NUCLEOTIDE SEQUENCE</scope>
    <source>
        <strain evidence="7">M08fum</strain>
    </source>
</reference>
<keyword evidence="8" id="KW-1185">Reference proteome</keyword>
<evidence type="ECO:0000313" key="7">
    <source>
        <dbReference type="EMBL" id="MBD1401035.1"/>
    </source>
</evidence>
<organism evidence="7 8">
    <name type="scientific">Pelovirga terrestris</name>
    <dbReference type="NCBI Taxonomy" id="2771352"/>
    <lineage>
        <taxon>Bacteria</taxon>
        <taxon>Pseudomonadati</taxon>
        <taxon>Thermodesulfobacteriota</taxon>
        <taxon>Desulfuromonadia</taxon>
        <taxon>Geobacterales</taxon>
        <taxon>Geobacteraceae</taxon>
        <taxon>Pelovirga</taxon>
    </lineage>
</organism>
<keyword evidence="4 5" id="KW-0472">Membrane</keyword>
<keyword evidence="2 5" id="KW-0812">Transmembrane</keyword>
<evidence type="ECO:0000256" key="1">
    <source>
        <dbReference type="ARBA" id="ARBA00022475"/>
    </source>
</evidence>